<organism evidence="1 2">
    <name type="scientific">Caerostris extrusa</name>
    <name type="common">Bark spider</name>
    <name type="synonym">Caerostris bankana</name>
    <dbReference type="NCBI Taxonomy" id="172846"/>
    <lineage>
        <taxon>Eukaryota</taxon>
        <taxon>Metazoa</taxon>
        <taxon>Ecdysozoa</taxon>
        <taxon>Arthropoda</taxon>
        <taxon>Chelicerata</taxon>
        <taxon>Arachnida</taxon>
        <taxon>Araneae</taxon>
        <taxon>Araneomorphae</taxon>
        <taxon>Entelegynae</taxon>
        <taxon>Araneoidea</taxon>
        <taxon>Araneidae</taxon>
        <taxon>Caerostris</taxon>
    </lineage>
</organism>
<dbReference type="EMBL" id="BPLR01001851">
    <property type="protein sequence ID" value="GIX67060.1"/>
    <property type="molecule type" value="Genomic_DNA"/>
</dbReference>
<keyword evidence="2" id="KW-1185">Reference proteome</keyword>
<gene>
    <name evidence="1" type="ORF">CEXT_723581</name>
</gene>
<sequence length="100" mass="11326">MEAQSLKSKLALLMKVFYPHLYAVPKLKCVGLRRPGVAFTGHGVVISDARHFRLTKSRIPTNMCVKTHRTVLTSYHSLATLVDNIDILLLYNSQTDIWES</sequence>
<evidence type="ECO:0000313" key="2">
    <source>
        <dbReference type="Proteomes" id="UP001054945"/>
    </source>
</evidence>
<reference evidence="1 2" key="1">
    <citation type="submission" date="2021-06" db="EMBL/GenBank/DDBJ databases">
        <title>Caerostris extrusa draft genome.</title>
        <authorList>
            <person name="Kono N."/>
            <person name="Arakawa K."/>
        </authorList>
    </citation>
    <scope>NUCLEOTIDE SEQUENCE [LARGE SCALE GENOMIC DNA]</scope>
</reference>
<name>A0AAV4M4C1_CAEEX</name>
<evidence type="ECO:0000313" key="1">
    <source>
        <dbReference type="EMBL" id="GIX67060.1"/>
    </source>
</evidence>
<proteinExistence type="predicted"/>
<accession>A0AAV4M4C1</accession>
<dbReference type="AlphaFoldDB" id="A0AAV4M4C1"/>
<comment type="caution">
    <text evidence="1">The sequence shown here is derived from an EMBL/GenBank/DDBJ whole genome shotgun (WGS) entry which is preliminary data.</text>
</comment>
<dbReference type="Proteomes" id="UP001054945">
    <property type="component" value="Unassembled WGS sequence"/>
</dbReference>
<protein>
    <submittedName>
        <fullName evidence="1">Uncharacterized protein</fullName>
    </submittedName>
</protein>